<evidence type="ECO:0000313" key="2">
    <source>
        <dbReference type="Proteomes" id="UP001162483"/>
    </source>
</evidence>
<proteinExistence type="predicted"/>
<keyword evidence="2" id="KW-1185">Reference proteome</keyword>
<accession>A0ABN9C6I3</accession>
<organism evidence="1 2">
    <name type="scientific">Staurois parvus</name>
    <dbReference type="NCBI Taxonomy" id="386267"/>
    <lineage>
        <taxon>Eukaryota</taxon>
        <taxon>Metazoa</taxon>
        <taxon>Chordata</taxon>
        <taxon>Craniata</taxon>
        <taxon>Vertebrata</taxon>
        <taxon>Euteleostomi</taxon>
        <taxon>Amphibia</taxon>
        <taxon>Batrachia</taxon>
        <taxon>Anura</taxon>
        <taxon>Neobatrachia</taxon>
        <taxon>Ranoidea</taxon>
        <taxon>Ranidae</taxon>
        <taxon>Staurois</taxon>
    </lineage>
</organism>
<sequence>MYTVITYSMSPPRWWRGWLLSVEESGPLLHLSPQRRCRKSETGTWLHNEAWSAAAPSSVLAAREFLLAFGERLFQAL</sequence>
<reference evidence="1" key="1">
    <citation type="submission" date="2023-05" db="EMBL/GenBank/DDBJ databases">
        <authorList>
            <person name="Stuckert A."/>
        </authorList>
    </citation>
    <scope>NUCLEOTIDE SEQUENCE</scope>
</reference>
<dbReference type="Proteomes" id="UP001162483">
    <property type="component" value="Unassembled WGS sequence"/>
</dbReference>
<name>A0ABN9C6I3_9NEOB</name>
<protein>
    <submittedName>
        <fullName evidence="1">Uncharacterized protein</fullName>
    </submittedName>
</protein>
<comment type="caution">
    <text evidence="1">The sequence shown here is derived from an EMBL/GenBank/DDBJ whole genome shotgun (WGS) entry which is preliminary data.</text>
</comment>
<gene>
    <name evidence="1" type="ORF">SPARVUS_LOCUS4413011</name>
</gene>
<dbReference type="EMBL" id="CATNWA010008227">
    <property type="protein sequence ID" value="CAI9555640.1"/>
    <property type="molecule type" value="Genomic_DNA"/>
</dbReference>
<evidence type="ECO:0000313" key="1">
    <source>
        <dbReference type="EMBL" id="CAI9555640.1"/>
    </source>
</evidence>
<feature type="non-terminal residue" evidence="1">
    <location>
        <position position="77"/>
    </location>
</feature>